<dbReference type="EMBL" id="JAVHNQ010000001">
    <property type="protein sequence ID" value="KAK6359217.1"/>
    <property type="molecule type" value="Genomic_DNA"/>
</dbReference>
<evidence type="ECO:0000313" key="3">
    <source>
        <dbReference type="Proteomes" id="UP001375240"/>
    </source>
</evidence>
<feature type="region of interest" description="Disordered" evidence="1">
    <location>
        <begin position="1"/>
        <end position="23"/>
    </location>
</feature>
<comment type="caution">
    <text evidence="2">The sequence shown here is derived from an EMBL/GenBank/DDBJ whole genome shotgun (WGS) entry which is preliminary data.</text>
</comment>
<evidence type="ECO:0000256" key="1">
    <source>
        <dbReference type="SAM" id="MobiDB-lite"/>
    </source>
</evidence>
<proteinExistence type="predicted"/>
<feature type="region of interest" description="Disordered" evidence="1">
    <location>
        <begin position="69"/>
        <end position="97"/>
    </location>
</feature>
<accession>A0AAV9VB43</accession>
<keyword evidence="3" id="KW-1185">Reference proteome</keyword>
<name>A0AAV9VB43_9PEZI</name>
<dbReference type="Proteomes" id="UP001375240">
    <property type="component" value="Unassembled WGS sequence"/>
</dbReference>
<protein>
    <submittedName>
        <fullName evidence="2">Uncharacterized protein</fullName>
    </submittedName>
</protein>
<organism evidence="2 3">
    <name type="scientific">Orbilia brochopaga</name>
    <dbReference type="NCBI Taxonomy" id="3140254"/>
    <lineage>
        <taxon>Eukaryota</taxon>
        <taxon>Fungi</taxon>
        <taxon>Dikarya</taxon>
        <taxon>Ascomycota</taxon>
        <taxon>Pezizomycotina</taxon>
        <taxon>Orbiliomycetes</taxon>
        <taxon>Orbiliales</taxon>
        <taxon>Orbiliaceae</taxon>
        <taxon>Orbilia</taxon>
    </lineage>
</organism>
<dbReference type="AlphaFoldDB" id="A0AAV9VB43"/>
<gene>
    <name evidence="2" type="ORF">TWF696_000381</name>
</gene>
<evidence type="ECO:0000313" key="2">
    <source>
        <dbReference type="EMBL" id="KAK6359217.1"/>
    </source>
</evidence>
<reference evidence="2 3" key="1">
    <citation type="submission" date="2019-10" db="EMBL/GenBank/DDBJ databases">
        <authorList>
            <person name="Palmer J.M."/>
        </authorList>
    </citation>
    <scope>NUCLEOTIDE SEQUENCE [LARGE SCALE GENOMIC DNA]</scope>
    <source>
        <strain evidence="2 3">TWF696</strain>
    </source>
</reference>
<sequence length="114" mass="13513">MSSGRKRYRSASGEPGDDDHKLRKLLPWRKNQVKWKGKKLLVRGRRRALVEEEEREQVIGEVELVEWEPLNEDKEEKQEEETDEENPAHGILRARYSPRHYGEGDPLLFLSFPF</sequence>